<dbReference type="AlphaFoldDB" id="A0ABD2AF68"/>
<organism evidence="1 2">
    <name type="scientific">Vespula squamosa</name>
    <name type="common">Southern yellow jacket</name>
    <name type="synonym">Wasp</name>
    <dbReference type="NCBI Taxonomy" id="30214"/>
    <lineage>
        <taxon>Eukaryota</taxon>
        <taxon>Metazoa</taxon>
        <taxon>Ecdysozoa</taxon>
        <taxon>Arthropoda</taxon>
        <taxon>Hexapoda</taxon>
        <taxon>Insecta</taxon>
        <taxon>Pterygota</taxon>
        <taxon>Neoptera</taxon>
        <taxon>Endopterygota</taxon>
        <taxon>Hymenoptera</taxon>
        <taxon>Apocrita</taxon>
        <taxon>Aculeata</taxon>
        <taxon>Vespoidea</taxon>
        <taxon>Vespidae</taxon>
        <taxon>Vespinae</taxon>
        <taxon>Vespula</taxon>
    </lineage>
</organism>
<dbReference type="EMBL" id="JAUDFV010000151">
    <property type="protein sequence ID" value="KAL2719262.1"/>
    <property type="molecule type" value="Genomic_DNA"/>
</dbReference>
<dbReference type="Proteomes" id="UP001607302">
    <property type="component" value="Unassembled WGS sequence"/>
</dbReference>
<evidence type="ECO:0000313" key="1">
    <source>
        <dbReference type="EMBL" id="KAL2719262.1"/>
    </source>
</evidence>
<comment type="caution">
    <text evidence="1">The sequence shown here is derived from an EMBL/GenBank/DDBJ whole genome shotgun (WGS) entry which is preliminary data.</text>
</comment>
<reference evidence="1 2" key="1">
    <citation type="journal article" date="2024" name="Ann. Entomol. Soc. Am.">
        <title>Genomic analyses of the southern and eastern yellowjacket wasps (Hymenoptera: Vespidae) reveal evolutionary signatures of social life.</title>
        <authorList>
            <person name="Catto M.A."/>
            <person name="Caine P.B."/>
            <person name="Orr S.E."/>
            <person name="Hunt B.G."/>
            <person name="Goodisman M.A.D."/>
        </authorList>
    </citation>
    <scope>NUCLEOTIDE SEQUENCE [LARGE SCALE GENOMIC DNA]</scope>
    <source>
        <strain evidence="1">233</strain>
        <tissue evidence="1">Head and thorax</tissue>
    </source>
</reference>
<protein>
    <submittedName>
        <fullName evidence="1">Uncharacterized protein</fullName>
    </submittedName>
</protein>
<gene>
    <name evidence="1" type="ORF">V1478_011681</name>
</gene>
<evidence type="ECO:0000313" key="2">
    <source>
        <dbReference type="Proteomes" id="UP001607302"/>
    </source>
</evidence>
<name>A0ABD2AF68_VESSQ</name>
<accession>A0ABD2AF68</accession>
<keyword evidence="2" id="KW-1185">Reference proteome</keyword>
<proteinExistence type="predicted"/>
<sequence>MQNCNKFICMNHIANTSIENNNNEIIDEENVQKSSESEFQNMLNLLKKICAQMLSSSKNENESIL</sequence>